<proteinExistence type="predicted"/>
<keyword evidence="1" id="KW-0472">Membrane</keyword>
<keyword evidence="1" id="KW-0812">Transmembrane</keyword>
<feature type="transmembrane region" description="Helical" evidence="1">
    <location>
        <begin position="12"/>
        <end position="31"/>
    </location>
</feature>
<keyword evidence="1" id="KW-1133">Transmembrane helix</keyword>
<evidence type="ECO:0000313" key="3">
    <source>
        <dbReference type="Proteomes" id="UP000008694"/>
    </source>
</evidence>
<reference evidence="3" key="1">
    <citation type="journal article" date="2011" name="Nat. Genet.">
        <title>The Arabidopsis lyrata genome sequence and the basis of rapid genome size change.</title>
        <authorList>
            <person name="Hu T.T."/>
            <person name="Pattyn P."/>
            <person name="Bakker E.G."/>
            <person name="Cao J."/>
            <person name="Cheng J.-F."/>
            <person name="Clark R.M."/>
            <person name="Fahlgren N."/>
            <person name="Fawcett J.A."/>
            <person name="Grimwood J."/>
            <person name="Gundlach H."/>
            <person name="Haberer G."/>
            <person name="Hollister J.D."/>
            <person name="Ossowski S."/>
            <person name="Ottilar R.P."/>
            <person name="Salamov A.A."/>
            <person name="Schneeberger K."/>
            <person name="Spannagl M."/>
            <person name="Wang X."/>
            <person name="Yang L."/>
            <person name="Nasrallah M.E."/>
            <person name="Bergelson J."/>
            <person name="Carrington J.C."/>
            <person name="Gaut B.S."/>
            <person name="Schmutz J."/>
            <person name="Mayer K.F.X."/>
            <person name="Van de Peer Y."/>
            <person name="Grigoriev I.V."/>
            <person name="Nordborg M."/>
            <person name="Weigel D."/>
            <person name="Guo Y.-L."/>
        </authorList>
    </citation>
    <scope>NUCLEOTIDE SEQUENCE [LARGE SCALE GENOMIC DNA]</scope>
    <source>
        <strain evidence="3">cv. MN47</strain>
    </source>
</reference>
<evidence type="ECO:0000256" key="1">
    <source>
        <dbReference type="SAM" id="Phobius"/>
    </source>
</evidence>
<name>D7KT16_ARALL</name>
<organism evidence="3">
    <name type="scientific">Arabidopsis lyrata subsp. lyrata</name>
    <name type="common">Lyre-leaved rock-cress</name>
    <dbReference type="NCBI Taxonomy" id="81972"/>
    <lineage>
        <taxon>Eukaryota</taxon>
        <taxon>Viridiplantae</taxon>
        <taxon>Streptophyta</taxon>
        <taxon>Embryophyta</taxon>
        <taxon>Tracheophyta</taxon>
        <taxon>Spermatophyta</taxon>
        <taxon>Magnoliopsida</taxon>
        <taxon>eudicotyledons</taxon>
        <taxon>Gunneridae</taxon>
        <taxon>Pentapetalae</taxon>
        <taxon>rosids</taxon>
        <taxon>malvids</taxon>
        <taxon>Brassicales</taxon>
        <taxon>Brassicaceae</taxon>
        <taxon>Camelineae</taxon>
        <taxon>Arabidopsis</taxon>
    </lineage>
</organism>
<dbReference type="HOGENOM" id="CLU_2549627_0_0_1"/>
<evidence type="ECO:0000313" key="2">
    <source>
        <dbReference type="EMBL" id="EFH64726.1"/>
    </source>
</evidence>
<sequence>WISPKRCLSYFFSLFFLSNHRFIVLIALLVLELSKIGKKCFSPAPCQKAGTQGCMEFCRNISFLLFGECTTNSDQCCCVTKTK</sequence>
<dbReference type="Proteomes" id="UP000008694">
    <property type="component" value="Unassembled WGS sequence"/>
</dbReference>
<feature type="non-terminal residue" evidence="2">
    <location>
        <position position="1"/>
    </location>
</feature>
<dbReference type="Gramene" id="Al_scaffold_0002_1139">
    <property type="protein sequence ID" value="Al_scaffold_0002_1139"/>
    <property type="gene ID" value="Al_scaffold_0002_1139"/>
</dbReference>
<dbReference type="AlphaFoldDB" id="D7KT16"/>
<dbReference type="KEGG" id="aly:9324530"/>
<dbReference type="OrthoDB" id="1055514at2759"/>
<accession>D7KT16</accession>
<gene>
    <name evidence="2" type="ORF">ARALYDRAFT_675989</name>
</gene>
<protein>
    <submittedName>
        <fullName evidence="2">Predicted protein</fullName>
    </submittedName>
</protein>
<dbReference type="EMBL" id="GL348714">
    <property type="protein sequence ID" value="EFH64726.1"/>
    <property type="molecule type" value="Genomic_DNA"/>
</dbReference>
<keyword evidence="3" id="KW-1185">Reference proteome</keyword>